<proteinExistence type="predicted"/>
<dbReference type="SUPFAM" id="SSF53474">
    <property type="entry name" value="alpha/beta-Hydrolases"/>
    <property type="match status" value="1"/>
</dbReference>
<dbReference type="Proteomes" id="UP001336250">
    <property type="component" value="Unassembled WGS sequence"/>
</dbReference>
<reference evidence="1 2" key="1">
    <citation type="submission" date="2024-02" db="EMBL/GenBank/DDBJ databases">
        <title>Genome sequence of Aquincola sp. MAHUQ-54.</title>
        <authorList>
            <person name="Huq M.A."/>
        </authorList>
    </citation>
    <scope>NUCLEOTIDE SEQUENCE [LARGE SCALE GENOMIC DNA]</scope>
    <source>
        <strain evidence="1 2">MAHUQ-54</strain>
    </source>
</reference>
<comment type="caution">
    <text evidence="1">The sequence shown here is derived from an EMBL/GenBank/DDBJ whole genome shotgun (WGS) entry which is preliminary data.</text>
</comment>
<gene>
    <name evidence="1" type="ORF">V4F39_06875</name>
</gene>
<evidence type="ECO:0000313" key="2">
    <source>
        <dbReference type="Proteomes" id="UP001336250"/>
    </source>
</evidence>
<dbReference type="InterPro" id="IPR029058">
    <property type="entry name" value="AB_hydrolase_fold"/>
</dbReference>
<evidence type="ECO:0000313" key="1">
    <source>
        <dbReference type="EMBL" id="MEF7613629.1"/>
    </source>
</evidence>
<organism evidence="1 2">
    <name type="scientific">Aquincola agrisoli</name>
    <dbReference type="NCBI Taxonomy" id="3119538"/>
    <lineage>
        <taxon>Bacteria</taxon>
        <taxon>Pseudomonadati</taxon>
        <taxon>Pseudomonadota</taxon>
        <taxon>Betaproteobacteria</taxon>
        <taxon>Burkholderiales</taxon>
        <taxon>Sphaerotilaceae</taxon>
        <taxon>Aquincola</taxon>
    </lineage>
</organism>
<dbReference type="AlphaFoldDB" id="A0AAW9Q2P9"/>
<sequence length="72" mass="7823">MNLLPGLANLQCPVLVLAGDQDPVCPLEDAQDIAAALPRGVALRLRGGYRPGDLVRPMKRRRCCGISLWVSR</sequence>
<keyword evidence="2" id="KW-1185">Reference proteome</keyword>
<accession>A0AAW9Q2P9</accession>
<name>A0AAW9Q2P9_9BURK</name>
<dbReference type="Gene3D" id="3.40.50.1820">
    <property type="entry name" value="alpha/beta hydrolase"/>
    <property type="match status" value="1"/>
</dbReference>
<dbReference type="EMBL" id="JAZIBG010000019">
    <property type="protein sequence ID" value="MEF7613629.1"/>
    <property type="molecule type" value="Genomic_DNA"/>
</dbReference>
<evidence type="ECO:0008006" key="3">
    <source>
        <dbReference type="Google" id="ProtNLM"/>
    </source>
</evidence>
<protein>
    <recommendedName>
        <fullName evidence="3">TAP-like protein</fullName>
    </recommendedName>
</protein>
<dbReference type="RefSeq" id="WP_332288571.1">
    <property type="nucleotide sequence ID" value="NZ_JAZIBG010000019.1"/>
</dbReference>